<dbReference type="GO" id="GO:0046872">
    <property type="term" value="F:metal ion binding"/>
    <property type="evidence" value="ECO:0007669"/>
    <property type="project" value="UniProtKB-KW"/>
</dbReference>
<sequence length="218" mass="24041">MDANQHSRANPFGMDETCRNCSALCETRTQVVHGYGDVGADFLFVGERPSSDADEVGVPFVAPGVDEGGQGSTSGGLRRILERLGLCDATSPRSEPALVDVYLTNLTRCRDPDRRPTDEEVRNCEPYLEAEIRMINPEIIVPVGERALAEIATEYTRTPAEEIDLEESHGERIRGRGFELVPMIAPADQTDAQTQAWVEAFAELLATDYRQTKGRQGR</sequence>
<dbReference type="GO" id="GO:0006281">
    <property type="term" value="P:DNA repair"/>
    <property type="evidence" value="ECO:0007669"/>
    <property type="project" value="UniProtKB-KW"/>
</dbReference>
<keyword evidence="6" id="KW-0411">Iron-sulfur</keyword>
<accession>A0A1I6SN21</accession>
<evidence type="ECO:0000313" key="10">
    <source>
        <dbReference type="Proteomes" id="UP000199199"/>
    </source>
</evidence>
<keyword evidence="10" id="KW-1185">Reference proteome</keyword>
<protein>
    <submittedName>
        <fullName evidence="9">Uracil-DNA glycosylase, family 4</fullName>
    </submittedName>
</protein>
<evidence type="ECO:0000256" key="1">
    <source>
        <dbReference type="ARBA" id="ARBA00022485"/>
    </source>
</evidence>
<dbReference type="CDD" id="cd10030">
    <property type="entry name" value="UDG-F4_TTUDGA_SPO1dp_like"/>
    <property type="match status" value="1"/>
</dbReference>
<keyword evidence="7" id="KW-0234">DNA repair</keyword>
<evidence type="ECO:0000256" key="2">
    <source>
        <dbReference type="ARBA" id="ARBA00022723"/>
    </source>
</evidence>
<dbReference type="SUPFAM" id="SSF52141">
    <property type="entry name" value="Uracil-DNA glycosylase-like"/>
    <property type="match status" value="1"/>
</dbReference>
<dbReference type="SMART" id="SM00986">
    <property type="entry name" value="UDG"/>
    <property type="match status" value="1"/>
</dbReference>
<proteinExistence type="predicted"/>
<evidence type="ECO:0000313" key="9">
    <source>
        <dbReference type="EMBL" id="SFS78331.1"/>
    </source>
</evidence>
<dbReference type="Gene3D" id="3.40.470.10">
    <property type="entry name" value="Uracil-DNA glycosylase-like domain"/>
    <property type="match status" value="1"/>
</dbReference>
<dbReference type="SMART" id="SM00987">
    <property type="entry name" value="UreE_C"/>
    <property type="match status" value="1"/>
</dbReference>
<dbReference type="EMBL" id="FOZS01000002">
    <property type="protein sequence ID" value="SFS78331.1"/>
    <property type="molecule type" value="Genomic_DNA"/>
</dbReference>
<evidence type="ECO:0000256" key="4">
    <source>
        <dbReference type="ARBA" id="ARBA00022801"/>
    </source>
</evidence>
<organism evidence="9 10">
    <name type="scientific">Halostagnicola kamekurae</name>
    <dbReference type="NCBI Taxonomy" id="619731"/>
    <lineage>
        <taxon>Archaea</taxon>
        <taxon>Methanobacteriati</taxon>
        <taxon>Methanobacteriota</taxon>
        <taxon>Stenosarchaea group</taxon>
        <taxon>Halobacteria</taxon>
        <taxon>Halobacteriales</taxon>
        <taxon>Natrialbaceae</taxon>
        <taxon>Halostagnicola</taxon>
    </lineage>
</organism>
<reference evidence="10" key="1">
    <citation type="submission" date="2016-10" db="EMBL/GenBank/DDBJ databases">
        <authorList>
            <person name="Varghese N."/>
            <person name="Submissions S."/>
        </authorList>
    </citation>
    <scope>NUCLEOTIDE SEQUENCE [LARGE SCALE GENOMIC DNA]</scope>
    <source>
        <strain evidence="10">DSM 22427</strain>
    </source>
</reference>
<dbReference type="InterPro" id="IPR036895">
    <property type="entry name" value="Uracil-DNA_glycosylase-like_sf"/>
</dbReference>
<gene>
    <name evidence="9" type="ORF">SAMN04488556_2797</name>
</gene>
<dbReference type="GO" id="GO:0097506">
    <property type="term" value="F:deaminated base DNA N-glycosylase activity"/>
    <property type="evidence" value="ECO:0007669"/>
    <property type="project" value="UniProtKB-ARBA"/>
</dbReference>
<evidence type="ECO:0000256" key="3">
    <source>
        <dbReference type="ARBA" id="ARBA00022763"/>
    </source>
</evidence>
<evidence type="ECO:0000256" key="6">
    <source>
        <dbReference type="ARBA" id="ARBA00023014"/>
    </source>
</evidence>
<dbReference type="RefSeq" id="WP_092905593.1">
    <property type="nucleotide sequence ID" value="NZ_FOZS01000002.1"/>
</dbReference>
<dbReference type="GO" id="GO:0051539">
    <property type="term" value="F:4 iron, 4 sulfur cluster binding"/>
    <property type="evidence" value="ECO:0007669"/>
    <property type="project" value="UniProtKB-KW"/>
</dbReference>
<evidence type="ECO:0000259" key="8">
    <source>
        <dbReference type="SMART" id="SM00986"/>
    </source>
</evidence>
<dbReference type="AlphaFoldDB" id="A0A1I6SN21"/>
<feature type="domain" description="Uracil-DNA glycosylase-like" evidence="8">
    <location>
        <begin position="33"/>
        <end position="202"/>
    </location>
</feature>
<dbReference type="Proteomes" id="UP000199199">
    <property type="component" value="Unassembled WGS sequence"/>
</dbReference>
<name>A0A1I6SN21_9EURY</name>
<keyword evidence="2" id="KW-0479">Metal-binding</keyword>
<keyword evidence="1" id="KW-0004">4Fe-4S</keyword>
<dbReference type="InterPro" id="IPR005122">
    <property type="entry name" value="Uracil-DNA_glycosylase-like"/>
</dbReference>
<keyword evidence="5" id="KW-0408">Iron</keyword>
<dbReference type="Pfam" id="PF03167">
    <property type="entry name" value="UDG"/>
    <property type="match status" value="1"/>
</dbReference>
<dbReference type="OrthoDB" id="186208at2157"/>
<dbReference type="InterPro" id="IPR051536">
    <property type="entry name" value="UDG_Type-4/5"/>
</dbReference>
<keyword evidence="4" id="KW-0378">Hydrolase</keyword>
<evidence type="ECO:0000256" key="7">
    <source>
        <dbReference type="ARBA" id="ARBA00023204"/>
    </source>
</evidence>
<evidence type="ECO:0000256" key="5">
    <source>
        <dbReference type="ARBA" id="ARBA00023004"/>
    </source>
</evidence>
<dbReference type="PANTHER" id="PTHR33693">
    <property type="entry name" value="TYPE-5 URACIL-DNA GLYCOSYLASE"/>
    <property type="match status" value="1"/>
</dbReference>
<dbReference type="PANTHER" id="PTHR33693:SF1">
    <property type="entry name" value="TYPE-4 URACIL-DNA GLYCOSYLASE"/>
    <property type="match status" value="1"/>
</dbReference>
<keyword evidence="3" id="KW-0227">DNA damage</keyword>